<reference evidence="1" key="1">
    <citation type="journal article" date="2020" name="Cell">
        <title>Large-Scale Comparative Analyses of Tick Genomes Elucidate Their Genetic Diversity and Vector Capacities.</title>
        <authorList>
            <consortium name="Tick Genome and Microbiome Consortium (TIGMIC)"/>
            <person name="Jia N."/>
            <person name="Wang J."/>
            <person name="Shi W."/>
            <person name="Du L."/>
            <person name="Sun Y."/>
            <person name="Zhan W."/>
            <person name="Jiang J.F."/>
            <person name="Wang Q."/>
            <person name="Zhang B."/>
            <person name="Ji P."/>
            <person name="Bell-Sakyi L."/>
            <person name="Cui X.M."/>
            <person name="Yuan T.T."/>
            <person name="Jiang B.G."/>
            <person name="Yang W.F."/>
            <person name="Lam T.T."/>
            <person name="Chang Q.C."/>
            <person name="Ding S.J."/>
            <person name="Wang X.J."/>
            <person name="Zhu J.G."/>
            <person name="Ruan X.D."/>
            <person name="Zhao L."/>
            <person name="Wei J.T."/>
            <person name="Ye R.Z."/>
            <person name="Que T.C."/>
            <person name="Du C.H."/>
            <person name="Zhou Y.H."/>
            <person name="Cheng J.X."/>
            <person name="Dai P.F."/>
            <person name="Guo W.B."/>
            <person name="Han X.H."/>
            <person name="Huang E.J."/>
            <person name="Li L.F."/>
            <person name="Wei W."/>
            <person name="Gao Y.C."/>
            <person name="Liu J.Z."/>
            <person name="Shao H.Z."/>
            <person name="Wang X."/>
            <person name="Wang C.C."/>
            <person name="Yang T.C."/>
            <person name="Huo Q.B."/>
            <person name="Li W."/>
            <person name="Chen H.Y."/>
            <person name="Chen S.E."/>
            <person name="Zhou L.G."/>
            <person name="Ni X.B."/>
            <person name="Tian J.H."/>
            <person name="Sheng Y."/>
            <person name="Liu T."/>
            <person name="Pan Y.S."/>
            <person name="Xia L.Y."/>
            <person name="Li J."/>
            <person name="Zhao F."/>
            <person name="Cao W.C."/>
        </authorList>
    </citation>
    <scope>NUCLEOTIDE SEQUENCE</scope>
    <source>
        <strain evidence="1">Rmic-2018</strain>
    </source>
</reference>
<keyword evidence="2" id="KW-1185">Reference proteome</keyword>
<organism evidence="1 2">
    <name type="scientific">Rhipicephalus microplus</name>
    <name type="common">Cattle tick</name>
    <name type="synonym">Boophilus microplus</name>
    <dbReference type="NCBI Taxonomy" id="6941"/>
    <lineage>
        <taxon>Eukaryota</taxon>
        <taxon>Metazoa</taxon>
        <taxon>Ecdysozoa</taxon>
        <taxon>Arthropoda</taxon>
        <taxon>Chelicerata</taxon>
        <taxon>Arachnida</taxon>
        <taxon>Acari</taxon>
        <taxon>Parasitiformes</taxon>
        <taxon>Ixodida</taxon>
        <taxon>Ixodoidea</taxon>
        <taxon>Ixodidae</taxon>
        <taxon>Rhipicephalinae</taxon>
        <taxon>Rhipicephalus</taxon>
        <taxon>Boophilus</taxon>
    </lineage>
</organism>
<dbReference type="VEuPathDB" id="VectorBase:LOC119164816"/>
<reference evidence="1" key="2">
    <citation type="submission" date="2021-09" db="EMBL/GenBank/DDBJ databases">
        <authorList>
            <person name="Jia N."/>
            <person name="Wang J."/>
            <person name="Shi W."/>
            <person name="Du L."/>
            <person name="Sun Y."/>
            <person name="Zhan W."/>
            <person name="Jiang J."/>
            <person name="Wang Q."/>
            <person name="Zhang B."/>
            <person name="Ji P."/>
            <person name="Sakyi L.B."/>
            <person name="Cui X."/>
            <person name="Yuan T."/>
            <person name="Jiang B."/>
            <person name="Yang W."/>
            <person name="Lam T.T.-Y."/>
            <person name="Chang Q."/>
            <person name="Ding S."/>
            <person name="Wang X."/>
            <person name="Zhu J."/>
            <person name="Ruan X."/>
            <person name="Zhao L."/>
            <person name="Wei J."/>
            <person name="Que T."/>
            <person name="Du C."/>
            <person name="Cheng J."/>
            <person name="Dai P."/>
            <person name="Han X."/>
            <person name="Huang E."/>
            <person name="Gao Y."/>
            <person name="Liu J."/>
            <person name="Shao H."/>
            <person name="Ye R."/>
            <person name="Li L."/>
            <person name="Wei W."/>
            <person name="Wang X."/>
            <person name="Wang C."/>
            <person name="Huo Q."/>
            <person name="Li W."/>
            <person name="Guo W."/>
            <person name="Chen H."/>
            <person name="Chen S."/>
            <person name="Zhou L."/>
            <person name="Zhou L."/>
            <person name="Ni X."/>
            <person name="Tian J."/>
            <person name="Zhou Y."/>
            <person name="Sheng Y."/>
            <person name="Liu T."/>
            <person name="Pan Y."/>
            <person name="Xia L."/>
            <person name="Li J."/>
            <person name="Zhao F."/>
            <person name="Cao W."/>
        </authorList>
    </citation>
    <scope>NUCLEOTIDE SEQUENCE</scope>
    <source>
        <strain evidence="1">Rmic-2018</strain>
        <tissue evidence="1">Larvae</tissue>
    </source>
</reference>
<dbReference type="AlphaFoldDB" id="A0A9J6EDP9"/>
<name>A0A9J6EDP9_RHIMP</name>
<proteinExistence type="predicted"/>
<dbReference type="EMBL" id="JABSTU010000005">
    <property type="protein sequence ID" value="KAH8032468.1"/>
    <property type="molecule type" value="Genomic_DNA"/>
</dbReference>
<protein>
    <submittedName>
        <fullName evidence="1">Uncharacterized protein</fullName>
    </submittedName>
</protein>
<comment type="caution">
    <text evidence="1">The sequence shown here is derived from an EMBL/GenBank/DDBJ whole genome shotgun (WGS) entry which is preliminary data.</text>
</comment>
<dbReference type="Proteomes" id="UP000821866">
    <property type="component" value="Chromosome 3"/>
</dbReference>
<gene>
    <name evidence="1" type="ORF">HPB51_025921</name>
</gene>
<accession>A0A9J6EDP9</accession>
<evidence type="ECO:0000313" key="2">
    <source>
        <dbReference type="Proteomes" id="UP000821866"/>
    </source>
</evidence>
<sequence length="171" mass="18904">MDPERCLKEQGLTWTWEQIRTCWKKLKKRFMAERLLLCKSGGEPSKGKWFDKLSLLLGDRPMVQARDYGVDTAAEDEDIVLLCAEAAKHHRILFYPVCSRPSTARLLAAPAPPPPCSGNNVLSGPAPGIRPAACYVCSLGGPRFLFLVEERGGASFSPSSRGALVTRTEWK</sequence>
<evidence type="ECO:0000313" key="1">
    <source>
        <dbReference type="EMBL" id="KAH8032468.1"/>
    </source>
</evidence>